<evidence type="ECO:0000313" key="3">
    <source>
        <dbReference type="Proteomes" id="UP000027395"/>
    </source>
</evidence>
<dbReference type="Proteomes" id="UP000027395">
    <property type="component" value="Chromosome"/>
</dbReference>
<dbReference type="PATRIC" id="fig|388467.6.peg.2517"/>
<feature type="transmembrane region" description="Helical" evidence="1">
    <location>
        <begin position="166"/>
        <end position="184"/>
    </location>
</feature>
<feature type="transmembrane region" description="Helical" evidence="1">
    <location>
        <begin position="111"/>
        <end position="135"/>
    </location>
</feature>
<keyword evidence="1" id="KW-1133">Transmembrane helix</keyword>
<dbReference type="EMBL" id="CM002803">
    <property type="protein sequence ID" value="KEI67468.1"/>
    <property type="molecule type" value="Genomic_DNA"/>
</dbReference>
<dbReference type="AlphaFoldDB" id="A0A073CID7"/>
<keyword evidence="3" id="KW-1185">Reference proteome</keyword>
<gene>
    <name evidence="2" type="ORF">A19Y_2574</name>
</gene>
<proteinExistence type="predicted"/>
<sequence>MIKIMNNRWFHPALLLFWVGLGILLRFLGLGNKSASSIEISTLVFSLGHGLKTIPLDQIISADILLSPLRFETASQPADILNHLLSESNHPPLYFLINHFWMNLFSNQGELVSLTVARALSSILGVLSIPAIFILSYFAFRSLIFAQITAGLMAVSPYGIYLSQEARHYTLTILFIIASLGYLVKAIRSLEGEKSLSMIQVIGWIIVNGLGIASHYFFIVFLGSSGLVIGGFWLKDWRNKLGIFRPSWLRIYGVILGTLISGLVWIPILQSIPNDQLTDWIETQFKGLGFIEPLFRLFAWLITQIFLLPVEATPIIITIISAVILLTVFLWISPGIIQGIRLNFQSSETQLETKIFSGVFISIILLFLILIYGLQKDVSLAARYQFVSFPVFILILGSALGIIWKNPTLANYSWVSLPPILQANGKKIVIVTLIMGCLGALTVAGNYGFQKSQRSDLLASYIINQAKTSVIIATTQQTHAETRSLMGLGLEFKRQQAKNLPEFMLVKKTDTPSPTFTNALTKVQRPFELWAVNLKDNTDFSQFRCQQDPRPQPKFNGYRYRRYYCR</sequence>
<feature type="transmembrane region" description="Helical" evidence="1">
    <location>
        <begin position="386"/>
        <end position="404"/>
    </location>
</feature>
<accession>A0A073CID7</accession>
<evidence type="ECO:0000313" key="2">
    <source>
        <dbReference type="EMBL" id="KEI67468.1"/>
    </source>
</evidence>
<feature type="transmembrane region" description="Helical" evidence="1">
    <location>
        <begin position="288"/>
        <end position="308"/>
    </location>
</feature>
<dbReference type="STRING" id="388467.A19Y_2574"/>
<feature type="transmembrane region" description="Helical" evidence="1">
    <location>
        <begin position="355"/>
        <end position="374"/>
    </location>
</feature>
<evidence type="ECO:0000256" key="1">
    <source>
        <dbReference type="SAM" id="Phobius"/>
    </source>
</evidence>
<keyword evidence="1" id="KW-0472">Membrane</keyword>
<dbReference type="HOGENOM" id="CLU_034835_0_0_3"/>
<organism evidence="2 3">
    <name type="scientific">Planktothrix agardhii (strain NIVA-CYA 126/8)</name>
    <dbReference type="NCBI Taxonomy" id="388467"/>
    <lineage>
        <taxon>Bacteria</taxon>
        <taxon>Bacillati</taxon>
        <taxon>Cyanobacteriota</taxon>
        <taxon>Cyanophyceae</taxon>
        <taxon>Oscillatoriophycideae</taxon>
        <taxon>Oscillatoriales</taxon>
        <taxon>Microcoleaceae</taxon>
        <taxon>Planktothrix</taxon>
    </lineage>
</organism>
<feature type="transmembrane region" description="Helical" evidence="1">
    <location>
        <begin position="315"/>
        <end position="335"/>
    </location>
</feature>
<keyword evidence="1" id="KW-0812">Transmembrane</keyword>
<reference evidence="2 3" key="1">
    <citation type="journal article" date="2014" name="Appl. Environ. Microbiol.">
        <title>Elucidation of insertion elements encoded on plasmids and in vitro construction of shuttle vectors from the toxic cyanobacterium Planktothrix.</title>
        <authorList>
            <person name="Christiansen G."/>
            <person name="Goesmann A."/>
            <person name="Kurmayer R."/>
        </authorList>
    </citation>
    <scope>NUCLEOTIDE SEQUENCE [LARGE SCALE GENOMIC DNA]</scope>
    <source>
        <strain evidence="2 3">NIVA-CYA 126/8</strain>
    </source>
</reference>
<feature type="transmembrane region" description="Helical" evidence="1">
    <location>
        <begin position="218"/>
        <end position="235"/>
    </location>
</feature>
<feature type="transmembrane region" description="Helical" evidence="1">
    <location>
        <begin position="247"/>
        <end position="268"/>
    </location>
</feature>
<feature type="transmembrane region" description="Helical" evidence="1">
    <location>
        <begin position="428"/>
        <end position="449"/>
    </location>
</feature>
<protein>
    <submittedName>
        <fullName evidence="2">Uncharacterized protein</fullName>
    </submittedName>
</protein>
<dbReference type="eggNOG" id="COG5305">
    <property type="taxonomic scope" value="Bacteria"/>
</dbReference>
<name>A0A073CID7_PLAA1</name>